<dbReference type="InterPro" id="IPR046357">
    <property type="entry name" value="PPIase_dom_sf"/>
</dbReference>
<dbReference type="Proteomes" id="UP001595791">
    <property type="component" value="Unassembled WGS sequence"/>
</dbReference>
<evidence type="ECO:0000259" key="9">
    <source>
        <dbReference type="PROSITE" id="PS50198"/>
    </source>
</evidence>
<dbReference type="Gene3D" id="1.10.8.1040">
    <property type="match status" value="1"/>
</dbReference>
<keyword evidence="6 7" id="KW-0413">Isomerase</keyword>
<name>A0ABV8MI58_9NEIS</name>
<dbReference type="InterPro" id="IPR023058">
    <property type="entry name" value="PPIase_PpiC_CS"/>
</dbReference>
<dbReference type="InterPro" id="IPR027304">
    <property type="entry name" value="Trigger_fact/SurA_dom_sf"/>
</dbReference>
<dbReference type="EMBL" id="JBHSBU010000001">
    <property type="protein sequence ID" value="MFC4157773.1"/>
    <property type="molecule type" value="Genomic_DNA"/>
</dbReference>
<dbReference type="PANTHER" id="PTHR47245">
    <property type="entry name" value="PEPTIDYLPROLYL ISOMERASE"/>
    <property type="match status" value="1"/>
</dbReference>
<feature type="chain" id="PRO_5047224746" description="peptidylprolyl isomerase" evidence="8">
    <location>
        <begin position="23"/>
        <end position="261"/>
    </location>
</feature>
<organism evidence="10 11">
    <name type="scientific">Chitinimonas lacunae</name>
    <dbReference type="NCBI Taxonomy" id="1963018"/>
    <lineage>
        <taxon>Bacteria</taxon>
        <taxon>Pseudomonadati</taxon>
        <taxon>Pseudomonadota</taxon>
        <taxon>Betaproteobacteria</taxon>
        <taxon>Neisseriales</taxon>
        <taxon>Chitinibacteraceae</taxon>
        <taxon>Chitinimonas</taxon>
    </lineage>
</organism>
<evidence type="ECO:0000256" key="5">
    <source>
        <dbReference type="ARBA" id="ARBA00023110"/>
    </source>
</evidence>
<evidence type="ECO:0000313" key="11">
    <source>
        <dbReference type="Proteomes" id="UP001595791"/>
    </source>
</evidence>
<dbReference type="InterPro" id="IPR000297">
    <property type="entry name" value="PPIase_PpiC"/>
</dbReference>
<gene>
    <name evidence="10" type="ORF">ACFOW7_00245</name>
</gene>
<dbReference type="InterPro" id="IPR050245">
    <property type="entry name" value="PrsA_foldase"/>
</dbReference>
<dbReference type="PROSITE" id="PS01096">
    <property type="entry name" value="PPIC_PPIASE_1"/>
    <property type="match status" value="1"/>
</dbReference>
<sequence length="261" mass="29075">MRTQSRLALTLIAALVAGAAFAADKPVATVNGVAIPQAKMDFILKKLAERGAKDSPDLRQKIRDDLVLKEVLTQEAVKQGVDKQADTQMEMEISKQNALLNAFVAHYQKNNPMPDAELKAEFDKMKSQMPPKEYQARHILVEKEDEAKAILAALKKGKKFEDLAKEKSKDPGSKDKGGDLGWSVPDSFVPEFGQAMSKLKKGQITQEPVKTQFGYHIIKLEDMRDVQGPSFEEMKPQLQQQAQGKQIEKMISDLKAKAKIE</sequence>
<evidence type="ECO:0000256" key="4">
    <source>
        <dbReference type="ARBA" id="ARBA00022729"/>
    </source>
</evidence>
<feature type="domain" description="PpiC" evidence="9">
    <location>
        <begin position="131"/>
        <end position="222"/>
    </location>
</feature>
<evidence type="ECO:0000256" key="3">
    <source>
        <dbReference type="ARBA" id="ARBA00013194"/>
    </source>
</evidence>
<accession>A0ABV8MI58</accession>
<comment type="similarity">
    <text evidence="2">Belongs to the PpiC/parvulin rotamase family.</text>
</comment>
<evidence type="ECO:0000256" key="7">
    <source>
        <dbReference type="PROSITE-ProRule" id="PRU00278"/>
    </source>
</evidence>
<reference evidence="11" key="1">
    <citation type="journal article" date="2019" name="Int. J. Syst. Evol. Microbiol.">
        <title>The Global Catalogue of Microorganisms (GCM) 10K type strain sequencing project: providing services to taxonomists for standard genome sequencing and annotation.</title>
        <authorList>
            <consortium name="The Broad Institute Genomics Platform"/>
            <consortium name="The Broad Institute Genome Sequencing Center for Infectious Disease"/>
            <person name="Wu L."/>
            <person name="Ma J."/>
        </authorList>
    </citation>
    <scope>NUCLEOTIDE SEQUENCE [LARGE SCALE GENOMIC DNA]</scope>
    <source>
        <strain evidence="11">LMG 29894</strain>
    </source>
</reference>
<feature type="signal peptide" evidence="8">
    <location>
        <begin position="1"/>
        <end position="22"/>
    </location>
</feature>
<dbReference type="EC" id="5.2.1.8" evidence="3"/>
<comment type="catalytic activity">
    <reaction evidence="1">
        <text>[protein]-peptidylproline (omega=180) = [protein]-peptidylproline (omega=0)</text>
        <dbReference type="Rhea" id="RHEA:16237"/>
        <dbReference type="Rhea" id="RHEA-COMP:10747"/>
        <dbReference type="Rhea" id="RHEA-COMP:10748"/>
        <dbReference type="ChEBI" id="CHEBI:83833"/>
        <dbReference type="ChEBI" id="CHEBI:83834"/>
        <dbReference type="EC" id="5.2.1.8"/>
    </reaction>
</comment>
<evidence type="ECO:0000256" key="2">
    <source>
        <dbReference type="ARBA" id="ARBA00007656"/>
    </source>
</evidence>
<protein>
    <recommendedName>
        <fullName evidence="3">peptidylprolyl isomerase</fullName>
        <ecNumber evidence="3">5.2.1.8</ecNumber>
    </recommendedName>
</protein>
<evidence type="ECO:0000256" key="1">
    <source>
        <dbReference type="ARBA" id="ARBA00000971"/>
    </source>
</evidence>
<dbReference type="SUPFAM" id="SSF109998">
    <property type="entry name" value="Triger factor/SurA peptide-binding domain-like"/>
    <property type="match status" value="1"/>
</dbReference>
<evidence type="ECO:0000313" key="10">
    <source>
        <dbReference type="EMBL" id="MFC4157773.1"/>
    </source>
</evidence>
<evidence type="ECO:0000256" key="8">
    <source>
        <dbReference type="SAM" id="SignalP"/>
    </source>
</evidence>
<dbReference type="SUPFAM" id="SSF54534">
    <property type="entry name" value="FKBP-like"/>
    <property type="match status" value="1"/>
</dbReference>
<keyword evidence="5 7" id="KW-0697">Rotamase</keyword>
<dbReference type="PROSITE" id="PS50198">
    <property type="entry name" value="PPIC_PPIASE_2"/>
    <property type="match status" value="1"/>
</dbReference>
<dbReference type="GO" id="GO:0016853">
    <property type="term" value="F:isomerase activity"/>
    <property type="evidence" value="ECO:0007669"/>
    <property type="project" value="UniProtKB-KW"/>
</dbReference>
<proteinExistence type="inferred from homology"/>
<keyword evidence="4 8" id="KW-0732">Signal</keyword>
<dbReference type="Pfam" id="PF00639">
    <property type="entry name" value="Rotamase"/>
    <property type="match status" value="1"/>
</dbReference>
<keyword evidence="11" id="KW-1185">Reference proteome</keyword>
<dbReference type="PANTHER" id="PTHR47245:SF1">
    <property type="entry name" value="FOLDASE PROTEIN PRSA"/>
    <property type="match status" value="1"/>
</dbReference>
<dbReference type="Gene3D" id="3.10.50.40">
    <property type="match status" value="1"/>
</dbReference>
<comment type="caution">
    <text evidence="10">The sequence shown here is derived from an EMBL/GenBank/DDBJ whole genome shotgun (WGS) entry which is preliminary data.</text>
</comment>
<evidence type="ECO:0000256" key="6">
    <source>
        <dbReference type="ARBA" id="ARBA00023235"/>
    </source>
</evidence>
<dbReference type="RefSeq" id="WP_378159762.1">
    <property type="nucleotide sequence ID" value="NZ_JBHSBU010000001.1"/>
</dbReference>